<dbReference type="Pfam" id="PF12541">
    <property type="entry name" value="DUF3737"/>
    <property type="match status" value="1"/>
</dbReference>
<dbReference type="InterPro" id="IPR022208">
    <property type="entry name" value="DUF3737"/>
</dbReference>
<evidence type="ECO:0000313" key="2">
    <source>
        <dbReference type="Proteomes" id="UP000438914"/>
    </source>
</evidence>
<dbReference type="Proteomes" id="UP000438914">
    <property type="component" value="Unassembled WGS sequence"/>
</dbReference>
<protein>
    <submittedName>
        <fullName evidence="1">DUF3737 family protein</fullName>
    </submittedName>
</protein>
<gene>
    <name evidence="1" type="ORF">FYJ73_10105</name>
</gene>
<dbReference type="SUPFAM" id="SSF51126">
    <property type="entry name" value="Pectin lyase-like"/>
    <property type="match status" value="1"/>
</dbReference>
<dbReference type="AlphaFoldDB" id="A0A7K0KGG4"/>
<dbReference type="Gene3D" id="2.160.20.10">
    <property type="entry name" value="Single-stranded right-handed beta-helix, Pectin lyase-like"/>
    <property type="match status" value="1"/>
</dbReference>
<comment type="caution">
    <text evidence="1">The sequence shown here is derived from an EMBL/GenBank/DDBJ whole genome shotgun (WGS) entry which is preliminary data.</text>
</comment>
<reference evidence="1 2" key="1">
    <citation type="submission" date="2019-08" db="EMBL/GenBank/DDBJ databases">
        <title>In-depth cultivation of the pig gut microbiome towards novel bacterial diversity and tailored functional studies.</title>
        <authorList>
            <person name="Wylensek D."/>
            <person name="Hitch T.C.A."/>
            <person name="Clavel T."/>
        </authorList>
    </citation>
    <scope>NUCLEOTIDE SEQUENCE [LARGE SCALE GENOMIC DNA]</scope>
    <source>
        <strain evidence="1 2">LKV-178-WT-2A</strain>
    </source>
</reference>
<keyword evidence="2" id="KW-1185">Reference proteome</keyword>
<name>A0A7K0KGG4_9BACT</name>
<accession>A0A7K0KGG4</accession>
<proteinExistence type="predicted"/>
<sequence length="283" mass="32490">MDRIHDLSFGGERPLFGAHDTVLENITITDGESGIKCCHDLECHDSKFYGKYPWWHVDRSLITSCYFAPESRSAIWYSNDMTMKDCVIDGPKFFREMHNLELENVTINDADETFWRVDGLKVKNVTLHQGTYPFMFCKNVYVDGLTSDAKYVFQYCENVEVHNAKITTKDSFWECNNVTVYDSELDGEYLAWHSKNIKLVRCHISGEQPLCYMDHVTLVDCTFDKACDRAFEDCSNIDADIKGAITNVKNPISGRIVADDIGSVTYNEFAKGHECEICKRENK</sequence>
<dbReference type="EMBL" id="VUNG01000026">
    <property type="protein sequence ID" value="MST85011.1"/>
    <property type="molecule type" value="Genomic_DNA"/>
</dbReference>
<dbReference type="InterPro" id="IPR012334">
    <property type="entry name" value="Pectin_lyas_fold"/>
</dbReference>
<dbReference type="RefSeq" id="WP_154534599.1">
    <property type="nucleotide sequence ID" value="NZ_VUNG01000026.1"/>
</dbReference>
<evidence type="ECO:0000313" key="1">
    <source>
        <dbReference type="EMBL" id="MST85011.1"/>
    </source>
</evidence>
<organism evidence="1 2">
    <name type="scientific">Hallella mizrahii</name>
    <dbReference type="NCBI Taxonomy" id="2606637"/>
    <lineage>
        <taxon>Bacteria</taxon>
        <taxon>Pseudomonadati</taxon>
        <taxon>Bacteroidota</taxon>
        <taxon>Bacteroidia</taxon>
        <taxon>Bacteroidales</taxon>
        <taxon>Prevotellaceae</taxon>
        <taxon>Hallella</taxon>
    </lineage>
</organism>
<dbReference type="InterPro" id="IPR011050">
    <property type="entry name" value="Pectin_lyase_fold/virulence"/>
</dbReference>